<comment type="caution">
    <text evidence="13">The sequence shown here is derived from an EMBL/GenBank/DDBJ whole genome shotgun (WGS) entry which is preliminary data.</text>
</comment>
<dbReference type="EMBL" id="JAGMUU010000007">
    <property type="protein sequence ID" value="KAH7149416.1"/>
    <property type="molecule type" value="Genomic_DNA"/>
</dbReference>
<comment type="subcellular location">
    <subcellularLocation>
        <location evidence="1">Nucleus</location>
    </subcellularLocation>
</comment>
<feature type="region of interest" description="Disordered" evidence="10">
    <location>
        <begin position="1"/>
        <end position="93"/>
    </location>
</feature>
<evidence type="ECO:0000256" key="9">
    <source>
        <dbReference type="ARBA" id="ARBA00023242"/>
    </source>
</evidence>
<dbReference type="Gene3D" id="3.30.40.10">
    <property type="entry name" value="Zinc/RING finger domain, C3HC4 (zinc finger)"/>
    <property type="match status" value="1"/>
</dbReference>
<feature type="domain" description="Helicase ATP-binding" evidence="11">
    <location>
        <begin position="784"/>
        <end position="956"/>
    </location>
</feature>
<evidence type="ECO:0000313" key="14">
    <source>
        <dbReference type="Proteomes" id="UP000717696"/>
    </source>
</evidence>
<dbReference type="Pfam" id="PF00271">
    <property type="entry name" value="Helicase_C"/>
    <property type="match status" value="1"/>
</dbReference>
<reference evidence="13" key="1">
    <citation type="journal article" date="2021" name="Nat. Commun.">
        <title>Genetic determinants of endophytism in the Arabidopsis root mycobiome.</title>
        <authorList>
            <person name="Mesny F."/>
            <person name="Miyauchi S."/>
            <person name="Thiergart T."/>
            <person name="Pickel B."/>
            <person name="Atanasova L."/>
            <person name="Karlsson M."/>
            <person name="Huettel B."/>
            <person name="Barry K.W."/>
            <person name="Haridas S."/>
            <person name="Chen C."/>
            <person name="Bauer D."/>
            <person name="Andreopoulos W."/>
            <person name="Pangilinan J."/>
            <person name="LaButti K."/>
            <person name="Riley R."/>
            <person name="Lipzen A."/>
            <person name="Clum A."/>
            <person name="Drula E."/>
            <person name="Henrissat B."/>
            <person name="Kohler A."/>
            <person name="Grigoriev I.V."/>
            <person name="Martin F.M."/>
            <person name="Hacquard S."/>
        </authorList>
    </citation>
    <scope>NUCLEOTIDE SEQUENCE</scope>
    <source>
        <strain evidence="13">MPI-CAGE-AT-0021</strain>
    </source>
</reference>
<feature type="domain" description="Helicase C-terminal" evidence="12">
    <location>
        <begin position="1089"/>
        <end position="1248"/>
    </location>
</feature>
<feature type="region of interest" description="Disordered" evidence="10">
    <location>
        <begin position="1370"/>
        <end position="1513"/>
    </location>
</feature>
<sequence>MDHGDDIFRSLEPLRDELDGLGGDMGETLDDQEKEFPNHAESYDAQPDAEVEVEADTNIDADDVAPDSPSSDLQTDRNRIEVSIPSIPQEEREEYATVHSNIVEAISAELPAQDGQLQCLVEFTDGREEPVLFTDLVTLENGKAAFARFSQGLGQGDGDMNGHKRKRDSEDEWDTDVQSVASDPMDLGEDESDEQPTQRRRVLSRPLRSRTSTRQTTRSISIVSDDDELNDHDSLKPEPPTAPSRTLRTRQPRQVTLTSMSLSNHSGTQDQDELLNEPAPVSSDEDDADFFLVTSDIVPKKGRPNKTRMRSKRLQTRYAQSKAQSSAASRRQRFHDSDIEFEAPRRSVRSTRNKSTMQDDAWMDEDSFYVVDDKAPGAPKVISIREVFQPLPPDSAFSLMHMSTCHTCGGSKQRGQVIHCQGCTLSYHKNCLGFRSARDHMVTKVGEDNFVLQCKFCIGVYTKRDANAPAHGMCQGCKVEGRACTPYSAKKTARQEEKLREENDGVDPTTTVSPTLLNNTDLVLFRCATCRRGWHVEHLPGEGGDAVGTDLKSERLKDYSIDWQCEDCSTSKHKIHRLVAWRPSECTLTATSPRPAYSDVKEDDREYLIKWESLSYVHCTWKPGAWVHGVAPSTMRVSFGKRDLEHDLLKLDEKEAIPDEYITPDIIFHVKMQQSAPRSNSREAELANMSRVSKVLVKFQGLGYDDVVWDSPPKESMAAIHSAFVEAYYEYVEGKYLRNDSQSKVRERIKAFKTASFVELAEQPAGLKRGKLMGYQVEGLNWLLGNYHSGRSVVLADEMGLGKTVQVVSMITTLVQDKPKCWPFLVVVPNATCPNWRREFKQWAPDLRVVTYHGGREPQELAYKHELFPDNSSDMKAHVVIMSYDSAADPRTKNLFKSVHWTGLVVDEGQRLKNDQNLLYIALRSMKIPFRLLLTGTPLQNNKRELFNLIQFIDETQDAAQLDEQYQVLDKETLPKLHEKIRPYFLRRTKAGVLKFLPPMSQIILPVTMTTIQEKLARSIMAKNPQLIKAMFANSRMNKKERGSLNNILMQLRKCLCHPFMYSEAIEEKHHDREVMQRNLVEASAKLLLLEKMLVKLKERGHRVLLFSQFLQQLDIIEDFLTGLGFEYRRLDGNIGSLEKQRRIDAFNAPDSPLFAFLLSTRAGGVGINLATADTVIILDPDFNPHQDLQALSRAHRIGQKKKVLCFQIVTKDSVEERIMQIGRKKMALDHALIESMDDDNLAGDDLESILRHGAQALFDDNYQMQAIHYDAASVDKLLDRAQKEDPKLADEGAAEGQFAHAQVWANDKSGFEDALATEEQNEPMPINSSVWDRILAEREEEAKREAEANRELLGRGNRRRTAINYKANGANIGPLLDDPEAESSESSDEFASGAESADDTDEEEEFPSSKDAEEFITTINTLKTNDQNSGSSNAEVWKGANTKGAFSSEVQKGSKGRPRGRPRQSTDQAATNPGAQRSESETLKRCRNQWKEGENGQWTDPGQSEGISSSAYHRQQIGAPSSSLGQDMSRYIKQNYYYSEGQLGSWPQQHDSSGMTPHGIIRLATEAEVRVALDRVQHSASNKKTKQQQKALLFRKLREFTEQSGSLGR</sequence>
<dbReference type="GO" id="GO:0000785">
    <property type="term" value="C:chromatin"/>
    <property type="evidence" value="ECO:0007669"/>
    <property type="project" value="TreeGrafter"/>
</dbReference>
<keyword evidence="3" id="KW-0479">Metal-binding</keyword>
<dbReference type="CDD" id="cd17919">
    <property type="entry name" value="DEXHc_Snf"/>
    <property type="match status" value="1"/>
</dbReference>
<feature type="compositionally biased region" description="Polar residues" evidence="10">
    <location>
        <begin position="1467"/>
        <end position="1478"/>
    </location>
</feature>
<keyword evidence="4" id="KW-0547">Nucleotide-binding</keyword>
<keyword evidence="14" id="KW-1185">Reference proteome</keyword>
<feature type="compositionally biased region" description="Polar residues" evidence="10">
    <location>
        <begin position="252"/>
        <end position="269"/>
    </location>
</feature>
<dbReference type="GO" id="GO:0008270">
    <property type="term" value="F:zinc ion binding"/>
    <property type="evidence" value="ECO:0007669"/>
    <property type="project" value="UniProtKB-KW"/>
</dbReference>
<dbReference type="SUPFAM" id="SSF54160">
    <property type="entry name" value="Chromo domain-like"/>
    <property type="match status" value="1"/>
</dbReference>
<keyword evidence="9" id="KW-0539">Nucleus</keyword>
<dbReference type="GO" id="GO:0003682">
    <property type="term" value="F:chromatin binding"/>
    <property type="evidence" value="ECO:0007669"/>
    <property type="project" value="TreeGrafter"/>
</dbReference>
<dbReference type="PROSITE" id="PS51194">
    <property type="entry name" value="HELICASE_CTER"/>
    <property type="match status" value="1"/>
</dbReference>
<dbReference type="Pfam" id="PF23615">
    <property type="entry name" value="Chromo_MIT1"/>
    <property type="match status" value="1"/>
</dbReference>
<keyword evidence="8" id="KW-0067">ATP-binding</keyword>
<dbReference type="SMART" id="SM00249">
    <property type="entry name" value="PHD"/>
    <property type="match status" value="1"/>
</dbReference>
<dbReference type="PANTHER" id="PTHR45623:SF17">
    <property type="entry name" value="CHROMODOMAIN-HELICASE-DNA-BINDING PROTEIN 3-RELATED"/>
    <property type="match status" value="1"/>
</dbReference>
<feature type="compositionally biased region" description="Basic and acidic residues" evidence="10">
    <location>
        <begin position="1479"/>
        <end position="1495"/>
    </location>
</feature>
<evidence type="ECO:0000313" key="13">
    <source>
        <dbReference type="EMBL" id="KAH7149416.1"/>
    </source>
</evidence>
<evidence type="ECO:0000256" key="2">
    <source>
        <dbReference type="ARBA" id="ARBA00011353"/>
    </source>
</evidence>
<dbReference type="InterPro" id="IPR011011">
    <property type="entry name" value="Znf_FYVE_PHD"/>
</dbReference>
<dbReference type="SUPFAM" id="SSF52540">
    <property type="entry name" value="P-loop containing nucleoside triphosphate hydrolases"/>
    <property type="match status" value="2"/>
</dbReference>
<dbReference type="InterPro" id="IPR056616">
    <property type="entry name" value="Chromo_MIT1"/>
</dbReference>
<dbReference type="Pfam" id="PF00176">
    <property type="entry name" value="SNF2-rel_dom"/>
    <property type="match status" value="1"/>
</dbReference>
<keyword evidence="5" id="KW-0863">Zinc-finger</keyword>
<dbReference type="GO" id="GO:0005634">
    <property type="term" value="C:nucleus"/>
    <property type="evidence" value="ECO:0007669"/>
    <property type="project" value="UniProtKB-SubCell"/>
</dbReference>
<feature type="region of interest" description="Disordered" evidence="10">
    <location>
        <begin position="299"/>
        <end position="334"/>
    </location>
</feature>
<dbReference type="GO" id="GO:0042393">
    <property type="term" value="F:histone binding"/>
    <property type="evidence" value="ECO:0007669"/>
    <property type="project" value="TreeGrafter"/>
</dbReference>
<dbReference type="CDD" id="cd18793">
    <property type="entry name" value="SF2_C_SNF"/>
    <property type="match status" value="1"/>
</dbReference>
<dbReference type="Gene3D" id="3.40.50.300">
    <property type="entry name" value="P-loop containing nucleotide triphosphate hydrolases"/>
    <property type="match status" value="1"/>
</dbReference>
<dbReference type="Gene3D" id="3.40.50.10810">
    <property type="entry name" value="Tandem AAA-ATPase domain"/>
    <property type="match status" value="1"/>
</dbReference>
<keyword evidence="7" id="KW-0862">Zinc</keyword>
<dbReference type="CDD" id="cd18660">
    <property type="entry name" value="CD1_tandem"/>
    <property type="match status" value="1"/>
</dbReference>
<dbReference type="Gene3D" id="2.40.50.40">
    <property type="match status" value="1"/>
</dbReference>
<dbReference type="InterPro" id="IPR016197">
    <property type="entry name" value="Chromo-like_dom_sf"/>
</dbReference>
<feature type="compositionally biased region" description="Polar residues" evidence="10">
    <location>
        <begin position="1497"/>
        <end position="1513"/>
    </location>
</feature>
<feature type="compositionally biased region" description="Acidic residues" evidence="10">
    <location>
        <begin position="47"/>
        <end position="65"/>
    </location>
</feature>
<feature type="compositionally biased region" description="Low complexity" evidence="10">
    <location>
        <begin position="204"/>
        <end position="223"/>
    </location>
</feature>
<dbReference type="InterPro" id="IPR038718">
    <property type="entry name" value="SNF2-like_sf"/>
</dbReference>
<dbReference type="GO" id="GO:0005524">
    <property type="term" value="F:ATP binding"/>
    <property type="evidence" value="ECO:0007669"/>
    <property type="project" value="UniProtKB-KW"/>
</dbReference>
<dbReference type="Pfam" id="PF23614">
    <property type="entry name" value="DUF7141"/>
    <property type="match status" value="1"/>
</dbReference>
<evidence type="ECO:0000256" key="8">
    <source>
        <dbReference type="ARBA" id="ARBA00022840"/>
    </source>
</evidence>
<dbReference type="InterPro" id="IPR049730">
    <property type="entry name" value="SNF2/RAD54-like_C"/>
</dbReference>
<name>A0A9P9EZP8_9HYPO</name>
<dbReference type="InterPro" id="IPR041684">
    <property type="entry name" value="Znf-PHD-like"/>
</dbReference>
<feature type="compositionally biased region" description="Basic residues" evidence="10">
    <location>
        <begin position="300"/>
        <end position="315"/>
    </location>
</feature>
<protein>
    <submittedName>
        <fullName evidence="13">PHD/FYVE-zinc-finger like domain-containing protein</fullName>
    </submittedName>
</protein>
<dbReference type="GO" id="GO:0003677">
    <property type="term" value="F:DNA binding"/>
    <property type="evidence" value="ECO:0007669"/>
    <property type="project" value="TreeGrafter"/>
</dbReference>
<dbReference type="PANTHER" id="PTHR45623">
    <property type="entry name" value="CHROMODOMAIN-HELICASE-DNA-BINDING PROTEIN 3-RELATED-RELATED"/>
    <property type="match status" value="1"/>
</dbReference>
<evidence type="ECO:0000256" key="10">
    <source>
        <dbReference type="SAM" id="MobiDB-lite"/>
    </source>
</evidence>
<dbReference type="InterPro" id="IPR001965">
    <property type="entry name" value="Znf_PHD"/>
</dbReference>
<evidence type="ECO:0000256" key="1">
    <source>
        <dbReference type="ARBA" id="ARBA00004123"/>
    </source>
</evidence>
<proteinExistence type="predicted"/>
<dbReference type="InterPro" id="IPR013083">
    <property type="entry name" value="Znf_RING/FYVE/PHD"/>
</dbReference>
<dbReference type="InterPro" id="IPR001650">
    <property type="entry name" value="Helicase_C-like"/>
</dbReference>
<evidence type="ECO:0000256" key="4">
    <source>
        <dbReference type="ARBA" id="ARBA00022741"/>
    </source>
</evidence>
<evidence type="ECO:0000256" key="6">
    <source>
        <dbReference type="ARBA" id="ARBA00022801"/>
    </source>
</evidence>
<dbReference type="GO" id="GO:0140658">
    <property type="term" value="F:ATP-dependent chromatin remodeler activity"/>
    <property type="evidence" value="ECO:0007669"/>
    <property type="project" value="TreeGrafter"/>
</dbReference>
<evidence type="ECO:0000256" key="3">
    <source>
        <dbReference type="ARBA" id="ARBA00022723"/>
    </source>
</evidence>
<feature type="compositionally biased region" description="Acidic residues" evidence="10">
    <location>
        <begin position="1378"/>
        <end position="1389"/>
    </location>
</feature>
<dbReference type="GO" id="GO:0016887">
    <property type="term" value="F:ATP hydrolysis activity"/>
    <property type="evidence" value="ECO:0007669"/>
    <property type="project" value="TreeGrafter"/>
</dbReference>
<evidence type="ECO:0000259" key="12">
    <source>
        <dbReference type="PROSITE" id="PS51194"/>
    </source>
</evidence>
<comment type="subunit">
    <text evidence="2">Component of the NuA4 histone acetyltransferase complex.</text>
</comment>
<feature type="region of interest" description="Disordered" evidence="10">
    <location>
        <begin position="150"/>
        <end position="285"/>
    </location>
</feature>
<evidence type="ECO:0000256" key="5">
    <source>
        <dbReference type="ARBA" id="ARBA00022771"/>
    </source>
</evidence>
<dbReference type="InterPro" id="IPR014001">
    <property type="entry name" value="Helicase_ATP-bd"/>
</dbReference>
<evidence type="ECO:0000256" key="7">
    <source>
        <dbReference type="ARBA" id="ARBA00022833"/>
    </source>
</evidence>
<gene>
    <name evidence="13" type="ORF">B0J13DRAFT_551454</name>
</gene>
<dbReference type="InterPro" id="IPR027417">
    <property type="entry name" value="P-loop_NTPase"/>
</dbReference>
<organism evidence="13 14">
    <name type="scientific">Dactylonectria estremocensis</name>
    <dbReference type="NCBI Taxonomy" id="1079267"/>
    <lineage>
        <taxon>Eukaryota</taxon>
        <taxon>Fungi</taxon>
        <taxon>Dikarya</taxon>
        <taxon>Ascomycota</taxon>
        <taxon>Pezizomycotina</taxon>
        <taxon>Sordariomycetes</taxon>
        <taxon>Hypocreomycetidae</taxon>
        <taxon>Hypocreales</taxon>
        <taxon>Nectriaceae</taxon>
        <taxon>Dactylonectria</taxon>
    </lineage>
</organism>
<feature type="compositionally biased region" description="Polar residues" evidence="10">
    <location>
        <begin position="1418"/>
        <end position="1435"/>
    </location>
</feature>
<dbReference type="InterPro" id="IPR055565">
    <property type="entry name" value="DUF7141"/>
</dbReference>
<feature type="compositionally biased region" description="Basic and acidic residues" evidence="10">
    <location>
        <begin position="1"/>
        <end position="18"/>
    </location>
</feature>
<feature type="compositionally biased region" description="Acidic residues" evidence="10">
    <location>
        <begin position="1397"/>
        <end position="1407"/>
    </location>
</feature>
<accession>A0A9P9EZP8</accession>
<dbReference type="OrthoDB" id="5857104at2759"/>
<dbReference type="InterPro" id="IPR000330">
    <property type="entry name" value="SNF2_N"/>
</dbReference>
<dbReference type="Proteomes" id="UP000717696">
    <property type="component" value="Unassembled WGS sequence"/>
</dbReference>
<evidence type="ECO:0000259" key="11">
    <source>
        <dbReference type="PROSITE" id="PS51192"/>
    </source>
</evidence>
<keyword evidence="6" id="KW-0378">Hydrolase</keyword>
<dbReference type="SMART" id="SM00487">
    <property type="entry name" value="DEXDc"/>
    <property type="match status" value="1"/>
</dbReference>
<dbReference type="SMART" id="SM00490">
    <property type="entry name" value="HELICc"/>
    <property type="match status" value="1"/>
</dbReference>
<feature type="compositionally biased region" description="Low complexity" evidence="10">
    <location>
        <begin position="317"/>
        <end position="329"/>
    </location>
</feature>
<dbReference type="Pfam" id="PF15446">
    <property type="entry name" value="zf-PHD-like"/>
    <property type="match status" value="1"/>
</dbReference>
<dbReference type="SUPFAM" id="SSF57903">
    <property type="entry name" value="FYVE/PHD zinc finger"/>
    <property type="match status" value="1"/>
</dbReference>
<dbReference type="PROSITE" id="PS51192">
    <property type="entry name" value="HELICASE_ATP_BIND_1"/>
    <property type="match status" value="1"/>
</dbReference>